<dbReference type="Proteomes" id="UP000607653">
    <property type="component" value="Unassembled WGS sequence"/>
</dbReference>
<name>A0A822XTV1_NELNU</name>
<evidence type="ECO:0000313" key="2">
    <source>
        <dbReference type="Proteomes" id="UP000607653"/>
    </source>
</evidence>
<reference evidence="1 2" key="1">
    <citation type="journal article" date="2020" name="Mol. Biol. Evol.">
        <title>Distinct Expression and Methylation Patterns for Genes with Different Fates following a Single Whole-Genome Duplication in Flowering Plants.</title>
        <authorList>
            <person name="Shi T."/>
            <person name="Rahmani R.S."/>
            <person name="Gugger P.F."/>
            <person name="Wang M."/>
            <person name="Li H."/>
            <person name="Zhang Y."/>
            <person name="Li Z."/>
            <person name="Wang Q."/>
            <person name="Van de Peer Y."/>
            <person name="Marchal K."/>
            <person name="Chen J."/>
        </authorList>
    </citation>
    <scope>NUCLEOTIDE SEQUENCE [LARGE SCALE GENOMIC DNA]</scope>
    <source>
        <tissue evidence="1">Leaf</tissue>
    </source>
</reference>
<accession>A0A822XTV1</accession>
<sequence length="72" mass="8189">MPVQFQPYGDLYVVRLDGSGLKRLTWNGYEDGTPTLNSTTGEMDVGRLLVETMVEDRLMGQFDEPLWISCDM</sequence>
<dbReference type="EMBL" id="DUZY01000001">
    <property type="protein sequence ID" value="DAD23432.1"/>
    <property type="molecule type" value="Genomic_DNA"/>
</dbReference>
<organism evidence="1 2">
    <name type="scientific">Nelumbo nucifera</name>
    <name type="common">Sacred lotus</name>
    <dbReference type="NCBI Taxonomy" id="4432"/>
    <lineage>
        <taxon>Eukaryota</taxon>
        <taxon>Viridiplantae</taxon>
        <taxon>Streptophyta</taxon>
        <taxon>Embryophyta</taxon>
        <taxon>Tracheophyta</taxon>
        <taxon>Spermatophyta</taxon>
        <taxon>Magnoliopsida</taxon>
        <taxon>Proteales</taxon>
        <taxon>Nelumbonaceae</taxon>
        <taxon>Nelumbo</taxon>
    </lineage>
</organism>
<keyword evidence="2" id="KW-1185">Reference proteome</keyword>
<proteinExistence type="predicted"/>
<protein>
    <submittedName>
        <fullName evidence="1">Uncharacterized protein</fullName>
    </submittedName>
</protein>
<evidence type="ECO:0000313" key="1">
    <source>
        <dbReference type="EMBL" id="DAD23432.1"/>
    </source>
</evidence>
<dbReference type="AlphaFoldDB" id="A0A822XTV1"/>
<comment type="caution">
    <text evidence="1">The sequence shown here is derived from an EMBL/GenBank/DDBJ whole genome shotgun (WGS) entry which is preliminary data.</text>
</comment>
<gene>
    <name evidence="1" type="ORF">HUJ06_024895</name>
</gene>